<dbReference type="RefSeq" id="WP_013540445.1">
    <property type="nucleotide sequence ID" value="NC_014931.1"/>
</dbReference>
<sequence length="144" mass="15665">MTVHILGIDPGASTGLAAFDGGALTFLKTIEPHSIEHNLRHCMPARVVFEDSRLERRAWNARTKKDYGAALATARSLGQVDAWCSLITAICADLGIPAHGISPTAKGAKLDAEAFALVTRWSARSNQHERDAAMVAWPYRRTAR</sequence>
<dbReference type="eggNOG" id="ENOG50315ZW">
    <property type="taxonomic scope" value="Bacteria"/>
</dbReference>
<proteinExistence type="predicted"/>
<dbReference type="AlphaFoldDB" id="E6V9R9"/>
<dbReference type="HOGENOM" id="CLU_1718358_0_0_4"/>
<name>E6V9R9_VARPE</name>
<protein>
    <submittedName>
        <fullName evidence="1">Uncharacterized protein</fullName>
    </submittedName>
</protein>
<organism evidence="1 2">
    <name type="scientific">Variovorax paradoxus (strain EPS)</name>
    <dbReference type="NCBI Taxonomy" id="595537"/>
    <lineage>
        <taxon>Bacteria</taxon>
        <taxon>Pseudomonadati</taxon>
        <taxon>Pseudomonadota</taxon>
        <taxon>Betaproteobacteria</taxon>
        <taxon>Burkholderiales</taxon>
        <taxon>Comamonadaceae</taxon>
        <taxon>Variovorax</taxon>
    </lineage>
</organism>
<dbReference type="EMBL" id="CP002417">
    <property type="protein sequence ID" value="ADU36207.1"/>
    <property type="molecule type" value="Genomic_DNA"/>
</dbReference>
<reference evidence="1 2" key="2">
    <citation type="journal article" date="2013" name="Genome Announc.">
        <title>Genome of the Root-Associated Plant Growth-Promoting Bacterium Variovorax paradoxus Strain EPS.</title>
        <authorList>
            <person name="Han J.I."/>
            <person name="Spain J.C."/>
            <person name="Leadbetter J.R."/>
            <person name="Ovchinnikova G."/>
            <person name="Goodwin L.A."/>
            <person name="Han C.S."/>
            <person name="Woyke T."/>
            <person name="Davenport K.W."/>
            <person name="Orwin P.M."/>
        </authorList>
    </citation>
    <scope>NUCLEOTIDE SEQUENCE [LARGE SCALE GENOMIC DNA]</scope>
    <source>
        <strain evidence="1 2">EPS</strain>
    </source>
</reference>
<dbReference type="Proteomes" id="UP000008917">
    <property type="component" value="Chromosome"/>
</dbReference>
<reference evidence="2" key="1">
    <citation type="submission" date="2010-12" db="EMBL/GenBank/DDBJ databases">
        <title>Complete sequence of Variovorax paradoxus EPS.</title>
        <authorList>
            <consortium name="US DOE Joint Genome Institute"/>
            <person name="Lucas S."/>
            <person name="Copeland A."/>
            <person name="Lapidus A."/>
            <person name="Cheng J.-F."/>
            <person name="Goodwin L."/>
            <person name="Pitluck S."/>
            <person name="Teshima H."/>
            <person name="Detter J.C."/>
            <person name="Han C."/>
            <person name="Tapia R."/>
            <person name="Land M."/>
            <person name="Hauser L."/>
            <person name="Kyrpides N."/>
            <person name="Ivanova N."/>
            <person name="Ovchinnikova G."/>
            <person name="Orwin P."/>
            <person name="Han J.-I.G."/>
            <person name="Woyke T."/>
        </authorList>
    </citation>
    <scope>NUCLEOTIDE SEQUENCE [LARGE SCALE GENOMIC DNA]</scope>
    <source>
        <strain evidence="2">EPS</strain>
    </source>
</reference>
<dbReference type="KEGG" id="vpe:Varpa_1999"/>
<accession>E6V9R9</accession>
<dbReference type="OrthoDB" id="962841at2"/>
<evidence type="ECO:0000313" key="1">
    <source>
        <dbReference type="EMBL" id="ADU36207.1"/>
    </source>
</evidence>
<dbReference type="STRING" id="595537.Varpa_1999"/>
<evidence type="ECO:0000313" key="2">
    <source>
        <dbReference type="Proteomes" id="UP000008917"/>
    </source>
</evidence>
<gene>
    <name evidence="1" type="ordered locus">Varpa_1999</name>
</gene>